<dbReference type="InterPro" id="IPR036457">
    <property type="entry name" value="PPM-type-like_dom_sf"/>
</dbReference>
<dbReference type="STRING" id="36818.BGK67_31085"/>
<dbReference type="AlphaFoldDB" id="A0A1E5Q0G5"/>
<dbReference type="PANTHER" id="PTHR43156:SF2">
    <property type="entry name" value="STAGE II SPORULATION PROTEIN E"/>
    <property type="match status" value="1"/>
</dbReference>
<evidence type="ECO:0000313" key="5">
    <source>
        <dbReference type="Proteomes" id="UP000095705"/>
    </source>
</evidence>
<feature type="region of interest" description="Disordered" evidence="2">
    <location>
        <begin position="394"/>
        <end position="413"/>
    </location>
</feature>
<reference evidence="4 5" key="1">
    <citation type="submission" date="2016-08" db="EMBL/GenBank/DDBJ databases">
        <title>The complete genome of Streptomyces subrutilus 10-1-1.</title>
        <authorList>
            <person name="Chen X."/>
        </authorList>
    </citation>
    <scope>NUCLEOTIDE SEQUENCE [LARGE SCALE GENOMIC DNA]</scope>
    <source>
        <strain evidence="4 5">10-1-1</strain>
    </source>
</reference>
<dbReference type="SMART" id="SM00331">
    <property type="entry name" value="PP2C_SIG"/>
    <property type="match status" value="1"/>
</dbReference>
<protein>
    <submittedName>
        <fullName evidence="4">Serine/threonine protein phosphatase</fullName>
    </submittedName>
</protein>
<dbReference type="GO" id="GO:0016791">
    <property type="term" value="F:phosphatase activity"/>
    <property type="evidence" value="ECO:0007669"/>
    <property type="project" value="TreeGrafter"/>
</dbReference>
<name>A0A1E5Q0G5_9ACTN</name>
<evidence type="ECO:0000259" key="3">
    <source>
        <dbReference type="SMART" id="SM00331"/>
    </source>
</evidence>
<dbReference type="OrthoDB" id="3280057at2"/>
<dbReference type="EMBL" id="MEHK01000001">
    <property type="protein sequence ID" value="OEJ35170.1"/>
    <property type="molecule type" value="Genomic_DNA"/>
</dbReference>
<proteinExistence type="predicted"/>
<evidence type="ECO:0000256" key="2">
    <source>
        <dbReference type="SAM" id="MobiDB-lite"/>
    </source>
</evidence>
<dbReference type="RefSeq" id="WP_069923357.1">
    <property type="nucleotide sequence ID" value="NZ_MEHK01000001.1"/>
</dbReference>
<keyword evidence="1" id="KW-0378">Hydrolase</keyword>
<feature type="domain" description="PPM-type phosphatase" evidence="3">
    <location>
        <begin position="173"/>
        <end position="381"/>
    </location>
</feature>
<sequence>MTLAGALEAAEAAAPVESLDVVARMLKDHLGAASVSFLITDFTGSSVVRLGAADSVETGEPARRIPLRGTLYDDVIRSQQPQVEHRGEKGLVRVVAPVTNRGDAIGLLELFLPAAPGAEVMREICETAHALAYIVIANRSHTDVYQWGRRTKPLSLAAEIQHRLLPASLACEAAQFAVAGALEPADHVGGDTFDYVIDRDTVQLSVTDAMGHDVDAALLATLVVGALRRARREGADLAEQARQADRAMRDHGRSGYVSGQLLRISLIDGDTEFVNAGHPWPLRMRDGQIQEVVPKVDLPFGLSAQPNTYRVQTLDLRPGDRLVMLTDGMLERNAENLDLSSLIVGTRALHPREAARTLIKAIVDASHGHLDDDATVMCLDWHGVANSERDAAHGADLTEASQPSTTGPPAHTR</sequence>
<organism evidence="4 5">
    <name type="scientific">Streptomyces subrutilus</name>
    <dbReference type="NCBI Taxonomy" id="36818"/>
    <lineage>
        <taxon>Bacteria</taxon>
        <taxon>Bacillati</taxon>
        <taxon>Actinomycetota</taxon>
        <taxon>Actinomycetes</taxon>
        <taxon>Kitasatosporales</taxon>
        <taxon>Streptomycetaceae</taxon>
        <taxon>Streptomyces</taxon>
    </lineage>
</organism>
<dbReference type="PANTHER" id="PTHR43156">
    <property type="entry name" value="STAGE II SPORULATION PROTEIN E-RELATED"/>
    <property type="match status" value="1"/>
</dbReference>
<dbReference type="InterPro" id="IPR001932">
    <property type="entry name" value="PPM-type_phosphatase-like_dom"/>
</dbReference>
<dbReference type="Pfam" id="PF07228">
    <property type="entry name" value="SpoIIE"/>
    <property type="match status" value="1"/>
</dbReference>
<dbReference type="Proteomes" id="UP000095705">
    <property type="component" value="Unassembled WGS sequence"/>
</dbReference>
<dbReference type="InterPro" id="IPR052016">
    <property type="entry name" value="Bact_Sigma-Reg"/>
</dbReference>
<comment type="caution">
    <text evidence="4">The sequence shown here is derived from an EMBL/GenBank/DDBJ whole genome shotgun (WGS) entry which is preliminary data.</text>
</comment>
<evidence type="ECO:0000313" key="4">
    <source>
        <dbReference type="EMBL" id="OEJ35170.1"/>
    </source>
</evidence>
<dbReference type="Gene3D" id="3.60.40.10">
    <property type="entry name" value="PPM-type phosphatase domain"/>
    <property type="match status" value="1"/>
</dbReference>
<dbReference type="SUPFAM" id="SSF81606">
    <property type="entry name" value="PP2C-like"/>
    <property type="match status" value="1"/>
</dbReference>
<keyword evidence="5" id="KW-1185">Reference proteome</keyword>
<gene>
    <name evidence="4" type="ORF">BGK67_31085</name>
</gene>
<accession>A0A1E5Q0G5</accession>
<evidence type="ECO:0000256" key="1">
    <source>
        <dbReference type="ARBA" id="ARBA00022801"/>
    </source>
</evidence>